<feature type="region of interest" description="Disordered" evidence="2">
    <location>
        <begin position="516"/>
        <end position="549"/>
    </location>
</feature>
<protein>
    <recommendedName>
        <fullName evidence="3">FHA domain-containing protein</fullName>
    </recommendedName>
</protein>
<evidence type="ECO:0000256" key="2">
    <source>
        <dbReference type="SAM" id="MobiDB-lite"/>
    </source>
</evidence>
<feature type="compositionally biased region" description="Basic and acidic residues" evidence="2">
    <location>
        <begin position="622"/>
        <end position="639"/>
    </location>
</feature>
<dbReference type="PANTHER" id="PTHR15715:SF37">
    <property type="entry name" value="LD47843P"/>
    <property type="match status" value="1"/>
</dbReference>
<keyword evidence="5" id="KW-1185">Reference proteome</keyword>
<evidence type="ECO:0000256" key="1">
    <source>
        <dbReference type="SAM" id="Coils"/>
    </source>
</evidence>
<proteinExistence type="predicted"/>
<feature type="region of interest" description="Disordered" evidence="2">
    <location>
        <begin position="297"/>
        <end position="319"/>
    </location>
</feature>
<sequence length="652" mass="72447">MSLHTQTSNTFTPQQTQPPHLAFPALHLHPLNDTFIPKQIALNPNGSKVKIGRQTNQKTIPNSTNGFFDSKVLSRAHAEVWTEDSKVLIRDVKSSNGTFINGERLSAEGVESEAFELHTDDVVEFGIDIIADDNKSVVHHKVATKVFLVLTAEDAVAASNFYRANAAEAAVNRRTSRPGVFAGGSFDHVLNRLQSELEKSRATGQELSTLNSAMNDIHDTLGGGTGPPPPLPPPYGGRIPPLNHQPQAQQNSVLQSQLSETQTNLNTQIEKMKALEGMMGEQEQLKREVGELRDQLESIRRDSQGGSLKADGYNQEDEHMRGRVSPVAAMLELQERQQTDSTDDDDDDARSLASNDTVTWITSSLSKAHLKPNGLPTPAPAPLPASSTIDPAHLESVMNQNQKLTDRIEAISAHVEETLKMGQSLLEQHRQSNETIELLRNEIENLKQEQAQHKQDSKSTESVEQGILEKVEHKWTDWKEVVENGWKKQQESWEVEKQKLLDIIAEWEEKAARLENVSDEENHHRSSSTNPSSPFHSPSKIKKAKKKKSIIGNHVKALDESVENVSSTIRSPKKVRRRTITHDQSPSRNHLDPVNRLIDEHSDASDATMTRPITTQTSSETIPREENIVSRPTNHDGVGEGRGVGRSLIDVR</sequence>
<name>A0A9P6TEH8_9BASI</name>
<dbReference type="GO" id="GO:0005737">
    <property type="term" value="C:cytoplasm"/>
    <property type="evidence" value="ECO:0007669"/>
    <property type="project" value="TreeGrafter"/>
</dbReference>
<dbReference type="AlphaFoldDB" id="A0A9P6TEH8"/>
<evidence type="ECO:0000313" key="5">
    <source>
        <dbReference type="Proteomes" id="UP000886653"/>
    </source>
</evidence>
<dbReference type="InterPro" id="IPR051176">
    <property type="entry name" value="Cent_Immune-Sig_Mod"/>
</dbReference>
<dbReference type="InterPro" id="IPR008984">
    <property type="entry name" value="SMAD_FHA_dom_sf"/>
</dbReference>
<feature type="region of interest" description="Disordered" evidence="2">
    <location>
        <begin position="1"/>
        <end position="20"/>
    </location>
</feature>
<feature type="domain" description="FHA" evidence="3">
    <location>
        <begin position="49"/>
        <end position="105"/>
    </location>
</feature>
<feature type="coiled-coil region" evidence="1">
    <location>
        <begin position="394"/>
        <end position="463"/>
    </location>
</feature>
<feature type="compositionally biased region" description="Basic residues" evidence="2">
    <location>
        <begin position="539"/>
        <end position="549"/>
    </location>
</feature>
<evidence type="ECO:0000313" key="4">
    <source>
        <dbReference type="EMBL" id="KAG0149556.1"/>
    </source>
</evidence>
<dbReference type="Pfam" id="PF00498">
    <property type="entry name" value="FHA"/>
    <property type="match status" value="1"/>
</dbReference>
<feature type="compositionally biased region" description="Polar residues" evidence="2">
    <location>
        <begin position="1"/>
        <end position="17"/>
    </location>
</feature>
<feature type="region of interest" description="Disordered" evidence="2">
    <location>
        <begin position="219"/>
        <end position="250"/>
    </location>
</feature>
<feature type="compositionally biased region" description="Low complexity" evidence="2">
    <location>
        <begin position="527"/>
        <end position="538"/>
    </location>
</feature>
<dbReference type="OrthoDB" id="687730at2759"/>
<dbReference type="EMBL" id="MU167226">
    <property type="protein sequence ID" value="KAG0149556.1"/>
    <property type="molecule type" value="Genomic_DNA"/>
</dbReference>
<comment type="caution">
    <text evidence="4">The sequence shown here is derived from an EMBL/GenBank/DDBJ whole genome shotgun (WGS) entry which is preliminary data.</text>
</comment>
<reference evidence="4" key="1">
    <citation type="submission" date="2013-11" db="EMBL/GenBank/DDBJ databases">
        <title>Genome sequence of the fusiform rust pathogen reveals effectors for host alternation and coevolution with pine.</title>
        <authorList>
            <consortium name="DOE Joint Genome Institute"/>
            <person name="Smith K."/>
            <person name="Pendleton A."/>
            <person name="Kubisiak T."/>
            <person name="Anderson C."/>
            <person name="Salamov A."/>
            <person name="Aerts A."/>
            <person name="Riley R."/>
            <person name="Clum A."/>
            <person name="Lindquist E."/>
            <person name="Ence D."/>
            <person name="Campbell M."/>
            <person name="Kronenberg Z."/>
            <person name="Feau N."/>
            <person name="Dhillon B."/>
            <person name="Hamelin R."/>
            <person name="Burleigh J."/>
            <person name="Smith J."/>
            <person name="Yandell M."/>
            <person name="Nelson C."/>
            <person name="Grigoriev I."/>
            <person name="Davis J."/>
        </authorList>
    </citation>
    <scope>NUCLEOTIDE SEQUENCE</scope>
    <source>
        <strain evidence="4">G11</strain>
    </source>
</reference>
<keyword evidence="1" id="KW-0175">Coiled coil</keyword>
<dbReference type="Proteomes" id="UP000886653">
    <property type="component" value="Unassembled WGS sequence"/>
</dbReference>
<dbReference type="SMART" id="SM00240">
    <property type="entry name" value="FHA"/>
    <property type="match status" value="1"/>
</dbReference>
<dbReference type="PANTHER" id="PTHR15715">
    <property type="entry name" value="CENTROSOMAL PROTEIN OF 170 KDA"/>
    <property type="match status" value="1"/>
</dbReference>
<accession>A0A9P6TEH8</accession>
<dbReference type="SUPFAM" id="SSF49879">
    <property type="entry name" value="SMAD/FHA domain"/>
    <property type="match status" value="1"/>
</dbReference>
<feature type="compositionally biased region" description="Pro residues" evidence="2">
    <location>
        <begin position="226"/>
        <end position="235"/>
    </location>
</feature>
<gene>
    <name evidence="4" type="ORF">CROQUDRAFT_653359</name>
</gene>
<dbReference type="PROSITE" id="PS50006">
    <property type="entry name" value="FHA_DOMAIN"/>
    <property type="match status" value="1"/>
</dbReference>
<evidence type="ECO:0000259" key="3">
    <source>
        <dbReference type="PROSITE" id="PS50006"/>
    </source>
</evidence>
<feature type="compositionally biased region" description="Basic and acidic residues" evidence="2">
    <location>
        <begin position="589"/>
        <end position="604"/>
    </location>
</feature>
<organism evidence="4 5">
    <name type="scientific">Cronartium quercuum f. sp. fusiforme G11</name>
    <dbReference type="NCBI Taxonomy" id="708437"/>
    <lineage>
        <taxon>Eukaryota</taxon>
        <taxon>Fungi</taxon>
        <taxon>Dikarya</taxon>
        <taxon>Basidiomycota</taxon>
        <taxon>Pucciniomycotina</taxon>
        <taxon>Pucciniomycetes</taxon>
        <taxon>Pucciniales</taxon>
        <taxon>Coleosporiaceae</taxon>
        <taxon>Cronartium</taxon>
    </lineage>
</organism>
<dbReference type="Gene3D" id="2.60.200.20">
    <property type="match status" value="1"/>
</dbReference>
<feature type="compositionally biased region" description="Polar residues" evidence="2">
    <location>
        <begin position="605"/>
        <end position="621"/>
    </location>
</feature>
<feature type="region of interest" description="Disordered" evidence="2">
    <location>
        <begin position="565"/>
        <end position="652"/>
    </location>
</feature>
<dbReference type="InterPro" id="IPR000253">
    <property type="entry name" value="FHA_dom"/>
</dbReference>